<evidence type="ECO:0000313" key="1">
    <source>
        <dbReference type="EMBL" id="KAL3619931.1"/>
    </source>
</evidence>
<sequence length="96" mass="10573">MTEGSFQASIFSPPLSQFLDKNSPKANRVWAAIGGCKRRRGDGSRWGWRTTTYGGVFRVRLVPISGLGFRRGGLMMAAVAQKIGRRLGEEMTVVAR</sequence>
<organism evidence="1 2">
    <name type="scientific">Castilleja foliolosa</name>
    <dbReference type="NCBI Taxonomy" id="1961234"/>
    <lineage>
        <taxon>Eukaryota</taxon>
        <taxon>Viridiplantae</taxon>
        <taxon>Streptophyta</taxon>
        <taxon>Embryophyta</taxon>
        <taxon>Tracheophyta</taxon>
        <taxon>Spermatophyta</taxon>
        <taxon>Magnoliopsida</taxon>
        <taxon>eudicotyledons</taxon>
        <taxon>Gunneridae</taxon>
        <taxon>Pentapetalae</taxon>
        <taxon>asterids</taxon>
        <taxon>lamiids</taxon>
        <taxon>Lamiales</taxon>
        <taxon>Orobanchaceae</taxon>
        <taxon>Pedicularideae</taxon>
        <taxon>Castillejinae</taxon>
        <taxon>Castilleja</taxon>
    </lineage>
</organism>
<accession>A0ABD3BSJ4</accession>
<gene>
    <name evidence="1" type="ORF">CASFOL_034843</name>
</gene>
<protein>
    <submittedName>
        <fullName evidence="1">Uncharacterized protein</fullName>
    </submittedName>
</protein>
<reference evidence="2" key="1">
    <citation type="journal article" date="2024" name="IScience">
        <title>Strigolactones Initiate the Formation of Haustorium-like Structures in Castilleja.</title>
        <authorList>
            <person name="Buerger M."/>
            <person name="Peterson D."/>
            <person name="Chory J."/>
        </authorList>
    </citation>
    <scope>NUCLEOTIDE SEQUENCE [LARGE SCALE GENOMIC DNA]</scope>
</reference>
<name>A0ABD3BSJ4_9LAMI</name>
<proteinExistence type="predicted"/>
<keyword evidence="2" id="KW-1185">Reference proteome</keyword>
<dbReference type="EMBL" id="JAVIJP010000066">
    <property type="protein sequence ID" value="KAL3619931.1"/>
    <property type="molecule type" value="Genomic_DNA"/>
</dbReference>
<dbReference type="AlphaFoldDB" id="A0ABD3BSJ4"/>
<evidence type="ECO:0000313" key="2">
    <source>
        <dbReference type="Proteomes" id="UP001632038"/>
    </source>
</evidence>
<dbReference type="Proteomes" id="UP001632038">
    <property type="component" value="Unassembled WGS sequence"/>
</dbReference>
<comment type="caution">
    <text evidence="1">The sequence shown here is derived from an EMBL/GenBank/DDBJ whole genome shotgun (WGS) entry which is preliminary data.</text>
</comment>